<accession>B7B693</accession>
<dbReference type="EMBL" id="ABYH01000040">
    <property type="protein sequence ID" value="EEC98052.1"/>
    <property type="molecule type" value="Genomic_DNA"/>
</dbReference>
<evidence type="ECO:0000313" key="3">
    <source>
        <dbReference type="Proteomes" id="UP000005510"/>
    </source>
</evidence>
<organism evidence="2 3">
    <name type="scientific">Parabacteroides johnsonii DSM 18315</name>
    <dbReference type="NCBI Taxonomy" id="537006"/>
    <lineage>
        <taxon>Bacteria</taxon>
        <taxon>Pseudomonadati</taxon>
        <taxon>Bacteroidota</taxon>
        <taxon>Bacteroidia</taxon>
        <taxon>Bacteroidales</taxon>
        <taxon>Tannerellaceae</taxon>
        <taxon>Parabacteroides</taxon>
    </lineage>
</organism>
<keyword evidence="1" id="KW-0812">Transmembrane</keyword>
<gene>
    <name evidence="2" type="ORF">PRABACTJOHN_00537</name>
</gene>
<name>B7B693_9BACT</name>
<comment type="caution">
    <text evidence="2">The sequence shown here is derived from an EMBL/GenBank/DDBJ whole genome shotgun (WGS) entry which is preliminary data.</text>
</comment>
<sequence>MKINNYQDICSTYFMFTALIFYFEILFLSLCSLGDVLKRL</sequence>
<proteinExistence type="predicted"/>
<dbReference type="HOGENOM" id="CLU_3293707_0_0_10"/>
<reference evidence="2 3" key="2">
    <citation type="submission" date="2008-10" db="EMBL/GenBank/DDBJ databases">
        <authorList>
            <person name="Fulton L."/>
            <person name="Clifton S."/>
            <person name="Fulton B."/>
            <person name="Xu J."/>
            <person name="Minx P."/>
            <person name="Pepin K.H."/>
            <person name="Johnson M."/>
            <person name="Bhonagiri V."/>
            <person name="Nash W.E."/>
            <person name="Mardis E.R."/>
            <person name="Wilson R.K."/>
        </authorList>
    </citation>
    <scope>NUCLEOTIDE SEQUENCE [LARGE SCALE GENOMIC DNA]</scope>
    <source>
        <strain evidence="2 3">DSM 18315</strain>
    </source>
</reference>
<dbReference type="AlphaFoldDB" id="B7B693"/>
<dbReference type="Proteomes" id="UP000005510">
    <property type="component" value="Unassembled WGS sequence"/>
</dbReference>
<protein>
    <submittedName>
        <fullName evidence="2">Uncharacterized protein</fullName>
    </submittedName>
</protein>
<evidence type="ECO:0000313" key="2">
    <source>
        <dbReference type="EMBL" id="EEC98052.1"/>
    </source>
</evidence>
<reference evidence="2 3" key="1">
    <citation type="submission" date="2008-10" db="EMBL/GenBank/DDBJ databases">
        <title>Draft genome sequence of Parabacteroides johnsonii (DSM 18315).</title>
        <authorList>
            <person name="Sudarsanam P."/>
            <person name="Ley R."/>
            <person name="Guruge J."/>
            <person name="Turnbaugh P.J."/>
            <person name="Mahowald M."/>
            <person name="Liep D."/>
            <person name="Gordon J."/>
        </authorList>
    </citation>
    <scope>NUCLEOTIDE SEQUENCE [LARGE SCALE GENOMIC DNA]</scope>
    <source>
        <strain evidence="2 3">DSM 18315</strain>
    </source>
</reference>
<feature type="transmembrane region" description="Helical" evidence="1">
    <location>
        <begin position="12"/>
        <end position="37"/>
    </location>
</feature>
<keyword evidence="1" id="KW-1133">Transmembrane helix</keyword>
<dbReference type="STRING" id="537006.PRABACTJOHN_00537"/>
<keyword evidence="1" id="KW-0472">Membrane</keyword>
<evidence type="ECO:0000256" key="1">
    <source>
        <dbReference type="SAM" id="Phobius"/>
    </source>
</evidence>